<evidence type="ECO:0000313" key="1">
    <source>
        <dbReference type="EMBL" id="RNA05749.1"/>
    </source>
</evidence>
<protein>
    <submittedName>
        <fullName evidence="1">Uncharacterized protein</fullName>
    </submittedName>
</protein>
<dbReference type="EMBL" id="REGN01007618">
    <property type="protein sequence ID" value="RNA05749.1"/>
    <property type="molecule type" value="Genomic_DNA"/>
</dbReference>
<accession>A0A3M7Q3H1</accession>
<dbReference type="AlphaFoldDB" id="A0A3M7Q3H1"/>
<keyword evidence="2" id="KW-1185">Reference proteome</keyword>
<dbReference type="Proteomes" id="UP000276133">
    <property type="component" value="Unassembled WGS sequence"/>
</dbReference>
<name>A0A3M7Q3H1_BRAPC</name>
<evidence type="ECO:0000313" key="2">
    <source>
        <dbReference type="Proteomes" id="UP000276133"/>
    </source>
</evidence>
<comment type="caution">
    <text evidence="1">The sequence shown here is derived from an EMBL/GenBank/DDBJ whole genome shotgun (WGS) entry which is preliminary data.</text>
</comment>
<gene>
    <name evidence="1" type="ORF">BpHYR1_025565</name>
</gene>
<reference evidence="1 2" key="1">
    <citation type="journal article" date="2018" name="Sci. Rep.">
        <title>Genomic signatures of local adaptation to the degree of environmental predictability in rotifers.</title>
        <authorList>
            <person name="Franch-Gras L."/>
            <person name="Hahn C."/>
            <person name="Garcia-Roger E.M."/>
            <person name="Carmona M.J."/>
            <person name="Serra M."/>
            <person name="Gomez A."/>
        </authorList>
    </citation>
    <scope>NUCLEOTIDE SEQUENCE [LARGE SCALE GENOMIC DNA]</scope>
    <source>
        <strain evidence="1">HYR1</strain>
    </source>
</reference>
<organism evidence="1 2">
    <name type="scientific">Brachionus plicatilis</name>
    <name type="common">Marine rotifer</name>
    <name type="synonym">Brachionus muelleri</name>
    <dbReference type="NCBI Taxonomy" id="10195"/>
    <lineage>
        <taxon>Eukaryota</taxon>
        <taxon>Metazoa</taxon>
        <taxon>Spiralia</taxon>
        <taxon>Gnathifera</taxon>
        <taxon>Rotifera</taxon>
        <taxon>Eurotatoria</taxon>
        <taxon>Monogononta</taxon>
        <taxon>Pseudotrocha</taxon>
        <taxon>Ploima</taxon>
        <taxon>Brachionidae</taxon>
        <taxon>Brachionus</taxon>
    </lineage>
</organism>
<sequence>MSRHDFFINKRLLLNIKINNEKIQFLNISEKRMVTGMNLKKKLINKQASSFSITKNFSLKKSDKFLSRYFLKNLISLKIQLRFEPRKISNLENFHYFLNLTISKNSLTKTLKLSTNLSSLIATTPNFLMRSVSSSLEETLPPPWRFGGSATLTIS</sequence>
<proteinExistence type="predicted"/>